<reference evidence="1 2" key="1">
    <citation type="submission" date="2009-03" db="EMBL/GenBank/DDBJ databases">
        <authorList>
            <person name="Warren W."/>
            <person name="Ye L."/>
            <person name="Minx P."/>
            <person name="Worley K."/>
            <person name="Gibbs R."/>
            <person name="Wilson R.K."/>
        </authorList>
    </citation>
    <scope>NUCLEOTIDE SEQUENCE [LARGE SCALE GENOMIC DNA]</scope>
</reference>
<keyword evidence="2" id="KW-1185">Reference proteome</keyword>
<dbReference type="Ensembl" id="ENSCJAT00000138473.1">
    <property type="protein sequence ID" value="ENSCJAP00000083357.1"/>
    <property type="gene ID" value="ENSCJAG00000085801.1"/>
</dbReference>
<protein>
    <submittedName>
        <fullName evidence="1">Uncharacterized protein</fullName>
    </submittedName>
</protein>
<evidence type="ECO:0000313" key="1">
    <source>
        <dbReference type="Ensembl" id="ENSCJAP00000083357.1"/>
    </source>
</evidence>
<dbReference type="GeneTree" id="ENSGT01150000287845"/>
<organism evidence="1 2">
    <name type="scientific">Callithrix jacchus</name>
    <name type="common">White-tufted-ear marmoset</name>
    <name type="synonym">Simia Jacchus</name>
    <dbReference type="NCBI Taxonomy" id="9483"/>
    <lineage>
        <taxon>Eukaryota</taxon>
        <taxon>Metazoa</taxon>
        <taxon>Chordata</taxon>
        <taxon>Craniata</taxon>
        <taxon>Vertebrata</taxon>
        <taxon>Euteleostomi</taxon>
        <taxon>Mammalia</taxon>
        <taxon>Eutheria</taxon>
        <taxon>Euarchontoglires</taxon>
        <taxon>Primates</taxon>
        <taxon>Haplorrhini</taxon>
        <taxon>Platyrrhini</taxon>
        <taxon>Cebidae</taxon>
        <taxon>Callitrichinae</taxon>
        <taxon>Callithrix</taxon>
        <taxon>Callithrix</taxon>
    </lineage>
</organism>
<name>A0A8I3W4P5_CALJA</name>
<accession>A0A8I3W4P5</accession>
<dbReference type="AlphaFoldDB" id="A0A8I3W4P5"/>
<dbReference type="Proteomes" id="UP000008225">
    <property type="component" value="Chromosome 2"/>
</dbReference>
<reference evidence="1" key="3">
    <citation type="submission" date="2025-09" db="UniProtKB">
        <authorList>
            <consortium name="Ensembl"/>
        </authorList>
    </citation>
    <scope>IDENTIFICATION</scope>
</reference>
<proteinExistence type="predicted"/>
<sequence>HSAWTLLLNGNTTDFCTLILYLETLLKLFFSFRSFWAETVGFSQYRIISFANKDSLTSSLFIWIPFISFSCLSLARVSCTVMNRSGERWHPCLVLVLKGNTSSFCPKRHDFKFSYAVIDELWN</sequence>
<evidence type="ECO:0000313" key="2">
    <source>
        <dbReference type="Proteomes" id="UP000008225"/>
    </source>
</evidence>
<dbReference type="OMA" id="SGERWHP"/>
<reference evidence="1" key="2">
    <citation type="submission" date="2025-08" db="UniProtKB">
        <authorList>
            <consortium name="Ensembl"/>
        </authorList>
    </citation>
    <scope>IDENTIFICATION</scope>
</reference>